<dbReference type="InterPro" id="IPR027256">
    <property type="entry name" value="P-typ_ATPase_IB"/>
</dbReference>
<evidence type="ECO:0000256" key="15">
    <source>
        <dbReference type="ARBA" id="ARBA00023008"/>
    </source>
</evidence>
<dbReference type="AlphaFoldDB" id="A0A9X3FM80"/>
<dbReference type="PRINTS" id="PR00943">
    <property type="entry name" value="CUATPASE"/>
</dbReference>
<dbReference type="GO" id="GO:0005886">
    <property type="term" value="C:plasma membrane"/>
    <property type="evidence" value="ECO:0007669"/>
    <property type="project" value="UniProtKB-SubCell"/>
</dbReference>
<dbReference type="RefSeq" id="WP_268751430.1">
    <property type="nucleotide sequence ID" value="NZ_JAPRFQ010000001.1"/>
</dbReference>
<comment type="subcellular location">
    <subcellularLocation>
        <location evidence="1">Cell membrane</location>
        <topology evidence="1">Multi-pass membrane protein</topology>
    </subcellularLocation>
</comment>
<keyword evidence="10" id="KW-0187">Copper transport</keyword>
<evidence type="ECO:0000256" key="12">
    <source>
        <dbReference type="ARBA" id="ARBA00022842"/>
    </source>
</evidence>
<comment type="similarity">
    <text evidence="2 19">Belongs to the cation transport ATPase (P-type) (TC 3.A.3) family. Type IB subfamily.</text>
</comment>
<dbReference type="InterPro" id="IPR023214">
    <property type="entry name" value="HAD_sf"/>
</dbReference>
<evidence type="ECO:0000256" key="5">
    <source>
        <dbReference type="ARBA" id="ARBA00022475"/>
    </source>
</evidence>
<comment type="catalytic activity">
    <reaction evidence="18">
        <text>Cu(+)(in) + ATP + H2O = Cu(+)(out) + ADP + phosphate + H(+)</text>
        <dbReference type="Rhea" id="RHEA:25792"/>
        <dbReference type="ChEBI" id="CHEBI:15377"/>
        <dbReference type="ChEBI" id="CHEBI:15378"/>
        <dbReference type="ChEBI" id="CHEBI:30616"/>
        <dbReference type="ChEBI" id="CHEBI:43474"/>
        <dbReference type="ChEBI" id="CHEBI:49552"/>
        <dbReference type="ChEBI" id="CHEBI:456216"/>
        <dbReference type="EC" id="7.2.2.8"/>
    </reaction>
</comment>
<dbReference type="GO" id="GO:0005524">
    <property type="term" value="F:ATP binding"/>
    <property type="evidence" value="ECO:0007669"/>
    <property type="project" value="UniProtKB-UniRule"/>
</dbReference>
<evidence type="ECO:0000256" key="4">
    <source>
        <dbReference type="ARBA" id="ARBA00022448"/>
    </source>
</evidence>
<keyword evidence="16" id="KW-0406">Ion transport</keyword>
<evidence type="ECO:0000259" key="21">
    <source>
        <dbReference type="Pfam" id="PF00122"/>
    </source>
</evidence>
<feature type="transmembrane region" description="Helical" evidence="19">
    <location>
        <begin position="324"/>
        <end position="346"/>
    </location>
</feature>
<dbReference type="NCBIfam" id="TIGR01494">
    <property type="entry name" value="ATPase_P-type"/>
    <property type="match status" value="1"/>
</dbReference>
<dbReference type="GO" id="GO:0043682">
    <property type="term" value="F:P-type divalent copper transporter activity"/>
    <property type="evidence" value="ECO:0007669"/>
    <property type="project" value="TreeGrafter"/>
</dbReference>
<feature type="transmembrane region" description="Helical" evidence="19">
    <location>
        <begin position="171"/>
        <end position="189"/>
    </location>
</feature>
<evidence type="ECO:0000256" key="13">
    <source>
        <dbReference type="ARBA" id="ARBA00022967"/>
    </source>
</evidence>
<dbReference type="GO" id="GO:0140581">
    <property type="term" value="F:P-type monovalent copper transporter activity"/>
    <property type="evidence" value="ECO:0007669"/>
    <property type="project" value="UniProtKB-EC"/>
</dbReference>
<evidence type="ECO:0000256" key="10">
    <source>
        <dbReference type="ARBA" id="ARBA00022796"/>
    </source>
</evidence>
<feature type="transmembrane region" description="Helical" evidence="19">
    <location>
        <begin position="684"/>
        <end position="703"/>
    </location>
</feature>
<dbReference type="InterPro" id="IPR059000">
    <property type="entry name" value="ATPase_P-type_domA"/>
</dbReference>
<feature type="compositionally biased region" description="Basic and acidic residues" evidence="20">
    <location>
        <begin position="46"/>
        <end position="58"/>
    </location>
</feature>
<gene>
    <name evidence="22" type="ORF">OW157_00795</name>
</gene>
<feature type="transmembrane region" description="Helical" evidence="19">
    <location>
        <begin position="352"/>
        <end position="376"/>
    </location>
</feature>
<dbReference type="PANTHER" id="PTHR43520:SF5">
    <property type="entry name" value="CATION-TRANSPORTING P-TYPE ATPASE-RELATED"/>
    <property type="match status" value="1"/>
</dbReference>
<dbReference type="NCBIfam" id="TIGR01525">
    <property type="entry name" value="ATPase-IB_hvy"/>
    <property type="match status" value="1"/>
</dbReference>
<dbReference type="InterPro" id="IPR008250">
    <property type="entry name" value="ATPase_P-typ_transduc_dom_A_sf"/>
</dbReference>
<dbReference type="InterPro" id="IPR023299">
    <property type="entry name" value="ATPase_P-typ_cyto_dom_N"/>
</dbReference>
<feature type="transmembrane region" description="Helical" evidence="19">
    <location>
        <begin position="74"/>
        <end position="92"/>
    </location>
</feature>
<keyword evidence="6" id="KW-0597">Phosphoprotein</keyword>
<dbReference type="InterPro" id="IPR018303">
    <property type="entry name" value="ATPase_P-typ_P_site"/>
</dbReference>
<feature type="region of interest" description="Disordered" evidence="20">
    <location>
        <begin position="1"/>
        <end position="23"/>
    </location>
</feature>
<evidence type="ECO:0000256" key="20">
    <source>
        <dbReference type="SAM" id="MobiDB-lite"/>
    </source>
</evidence>
<organism evidence="22 23">
    <name type="scientific">Aerococcus kribbianus</name>
    <dbReference type="NCBI Taxonomy" id="2999064"/>
    <lineage>
        <taxon>Bacteria</taxon>
        <taxon>Bacillati</taxon>
        <taxon>Bacillota</taxon>
        <taxon>Bacilli</taxon>
        <taxon>Lactobacillales</taxon>
        <taxon>Aerococcaceae</taxon>
        <taxon>Aerococcus</taxon>
    </lineage>
</organism>
<keyword evidence="4" id="KW-0813">Transport</keyword>
<dbReference type="GO" id="GO:0016887">
    <property type="term" value="F:ATP hydrolysis activity"/>
    <property type="evidence" value="ECO:0007669"/>
    <property type="project" value="InterPro"/>
</dbReference>
<dbReference type="InterPro" id="IPR001757">
    <property type="entry name" value="P_typ_ATPase"/>
</dbReference>
<keyword evidence="11 19" id="KW-0067">ATP-binding</keyword>
<dbReference type="PROSITE" id="PS00154">
    <property type="entry name" value="ATPASE_E1_E2"/>
    <property type="match status" value="1"/>
</dbReference>
<dbReference type="GO" id="GO:0055070">
    <property type="term" value="P:copper ion homeostasis"/>
    <property type="evidence" value="ECO:0007669"/>
    <property type="project" value="TreeGrafter"/>
</dbReference>
<keyword evidence="17 19" id="KW-0472">Membrane</keyword>
<feature type="transmembrane region" description="Helical" evidence="19">
    <location>
        <begin position="104"/>
        <end position="125"/>
    </location>
</feature>
<dbReference type="Gene3D" id="3.40.50.1000">
    <property type="entry name" value="HAD superfamily/HAD-like"/>
    <property type="match status" value="1"/>
</dbReference>
<evidence type="ECO:0000256" key="11">
    <source>
        <dbReference type="ARBA" id="ARBA00022840"/>
    </source>
</evidence>
<dbReference type="NCBIfam" id="TIGR01512">
    <property type="entry name" value="ATPase-IB2_Cd"/>
    <property type="match status" value="1"/>
</dbReference>
<dbReference type="Pfam" id="PF00122">
    <property type="entry name" value="E1-E2_ATPase"/>
    <property type="match status" value="1"/>
</dbReference>
<keyword evidence="14 19" id="KW-1133">Transmembrane helix</keyword>
<feature type="region of interest" description="Disordered" evidence="20">
    <location>
        <begin position="36"/>
        <end position="64"/>
    </location>
</feature>
<evidence type="ECO:0000256" key="14">
    <source>
        <dbReference type="ARBA" id="ARBA00022989"/>
    </source>
</evidence>
<evidence type="ECO:0000256" key="3">
    <source>
        <dbReference type="ARBA" id="ARBA00012517"/>
    </source>
</evidence>
<dbReference type="InterPro" id="IPR036412">
    <property type="entry name" value="HAD-like_sf"/>
</dbReference>
<evidence type="ECO:0000256" key="7">
    <source>
        <dbReference type="ARBA" id="ARBA00022692"/>
    </source>
</evidence>
<dbReference type="Pfam" id="PF00702">
    <property type="entry name" value="Hydrolase"/>
    <property type="match status" value="1"/>
</dbReference>
<dbReference type="NCBIfam" id="TIGR01511">
    <property type="entry name" value="ATPase-IB1_Cu"/>
    <property type="match status" value="1"/>
</dbReference>
<dbReference type="FunFam" id="2.70.150.10:FF:000002">
    <property type="entry name" value="Copper-transporting ATPase 1, putative"/>
    <property type="match status" value="1"/>
</dbReference>
<evidence type="ECO:0000256" key="9">
    <source>
        <dbReference type="ARBA" id="ARBA00022741"/>
    </source>
</evidence>
<keyword evidence="8 19" id="KW-0479">Metal-binding</keyword>
<dbReference type="EC" id="7.2.2.8" evidence="3"/>
<dbReference type="SUPFAM" id="SSF56784">
    <property type="entry name" value="HAD-like"/>
    <property type="match status" value="1"/>
</dbReference>
<dbReference type="SUPFAM" id="SSF81665">
    <property type="entry name" value="Calcium ATPase, transmembrane domain M"/>
    <property type="match status" value="1"/>
</dbReference>
<keyword evidence="23" id="KW-1185">Reference proteome</keyword>
<keyword evidence="13" id="KW-1278">Translocase</keyword>
<feature type="domain" description="P-type ATPase A" evidence="21">
    <location>
        <begin position="207"/>
        <end position="307"/>
    </location>
</feature>
<evidence type="ECO:0000256" key="16">
    <source>
        <dbReference type="ARBA" id="ARBA00023065"/>
    </source>
</evidence>
<keyword evidence="5 19" id="KW-1003">Cell membrane</keyword>
<proteinExistence type="inferred from homology"/>
<keyword evidence="15" id="KW-0186">Copper</keyword>
<keyword evidence="12" id="KW-0460">Magnesium</keyword>
<dbReference type="SUPFAM" id="SSF81653">
    <property type="entry name" value="Calcium ATPase, transduction domain A"/>
    <property type="match status" value="1"/>
</dbReference>
<dbReference type="Proteomes" id="UP001146670">
    <property type="component" value="Unassembled WGS sequence"/>
</dbReference>
<sequence length="709" mass="76403">MVKEHEHHHHDHHHKQNKPKNDLQENEHCHHYEHGEHHHVHHHDHSSHSGHDHHDHCGHGGHGHHHHHGNFKKMFWQSLPIGLIIMLISPMGELTLPGQFTFPYSDIIALVLATLLIFVGGKPFFQGGLAEIKEGQPSMMALIGLGLSVAYLYSAYAILADYFTNNGGGMNFLFEFASLILIMLLGHWIEMQSVAKAGDAQESLAALLPKEARRKEADGNYTLVPISNLVVGDLIQVQAGENVPADGRIIKGQSQVNESLLTGESKAVEKEINDQVIGGSTNGDSVIEIEVERLGSDSFISQVQELVDTAQNQASRAENLANKVASYLFYIALTAAIIALIAWLLIADLPTALMYVVTTLVIACPHALGLAIPLVVARSTSIGAHYGILTKDRQAYELADKADVIVLDKTGTLTKGQFDVLTIKSLNSNFNEAEITGLLAGIESGSTHPIAQSLVQYAKDQNISPVEFTENKVISGQGVAGNYEGHSYQLISEAAYGENLDFDRPTGATVSVLVKDGEAIAAVALGDELKDSSQDLIQQLKEAGKEVIMATGDNENSASIVAKELGIEYYANQSPEDKYELVKELKAQDKHVIMVGDGVNDAPSLALADVGMAIGAGTQVALDSADVILTQSEPSDIQAFLTLARKTNRKMKENLAWGAGYNFIAIPLAAGLLAPIGITISPALGAILMSLSTVIVAVNAMTLRVKEDD</sequence>
<evidence type="ECO:0000256" key="6">
    <source>
        <dbReference type="ARBA" id="ARBA00022553"/>
    </source>
</evidence>
<evidence type="ECO:0000256" key="1">
    <source>
        <dbReference type="ARBA" id="ARBA00004651"/>
    </source>
</evidence>
<dbReference type="EMBL" id="JAPRFR010000001">
    <property type="protein sequence ID" value="MCZ0725102.1"/>
    <property type="molecule type" value="Genomic_DNA"/>
</dbReference>
<keyword evidence="22" id="KW-0378">Hydrolase</keyword>
<evidence type="ECO:0000256" key="8">
    <source>
        <dbReference type="ARBA" id="ARBA00022723"/>
    </source>
</evidence>
<evidence type="ECO:0000256" key="17">
    <source>
        <dbReference type="ARBA" id="ARBA00023136"/>
    </source>
</evidence>
<reference evidence="22" key="1">
    <citation type="submission" date="2022-12" db="EMBL/GenBank/DDBJ databases">
        <title>Description and comparative metabolic analysis of Aerococcus sp. nov., isolated from the feces of a pig.</title>
        <authorList>
            <person name="Chang Y.-H."/>
        </authorList>
    </citation>
    <scope>NUCLEOTIDE SEQUENCE</scope>
    <source>
        <strain evidence="22">YH-aer222</strain>
    </source>
</reference>
<keyword evidence="7 19" id="KW-0812">Transmembrane</keyword>
<evidence type="ECO:0000256" key="19">
    <source>
        <dbReference type="RuleBase" id="RU362081"/>
    </source>
</evidence>
<comment type="caution">
    <text evidence="22">The sequence shown here is derived from an EMBL/GenBank/DDBJ whole genome shotgun (WGS) entry which is preliminary data.</text>
</comment>
<feature type="transmembrane region" description="Helical" evidence="19">
    <location>
        <begin position="655"/>
        <end position="678"/>
    </location>
</feature>
<dbReference type="Gene3D" id="2.70.150.10">
    <property type="entry name" value="Calcium-transporting ATPase, cytoplasmic transduction domain A"/>
    <property type="match status" value="1"/>
</dbReference>
<dbReference type="PANTHER" id="PTHR43520">
    <property type="entry name" value="ATP7, ISOFORM B"/>
    <property type="match status" value="1"/>
</dbReference>
<dbReference type="Gene3D" id="3.40.1110.10">
    <property type="entry name" value="Calcium-transporting ATPase, cytoplasmic domain N"/>
    <property type="match status" value="1"/>
</dbReference>
<keyword evidence="9 19" id="KW-0547">Nucleotide-binding</keyword>
<protein>
    <recommendedName>
        <fullName evidence="3">P-type Cu(+) transporter</fullName>
        <ecNumber evidence="3">7.2.2.8</ecNumber>
    </recommendedName>
</protein>
<evidence type="ECO:0000256" key="2">
    <source>
        <dbReference type="ARBA" id="ARBA00006024"/>
    </source>
</evidence>
<evidence type="ECO:0000256" key="18">
    <source>
        <dbReference type="ARBA" id="ARBA00049289"/>
    </source>
</evidence>
<evidence type="ECO:0000313" key="23">
    <source>
        <dbReference type="Proteomes" id="UP001146670"/>
    </source>
</evidence>
<feature type="compositionally biased region" description="Basic residues" evidence="20">
    <location>
        <begin position="1"/>
        <end position="18"/>
    </location>
</feature>
<dbReference type="GO" id="GO:0005507">
    <property type="term" value="F:copper ion binding"/>
    <property type="evidence" value="ECO:0007669"/>
    <property type="project" value="TreeGrafter"/>
</dbReference>
<dbReference type="PRINTS" id="PR00119">
    <property type="entry name" value="CATATPASE"/>
</dbReference>
<feature type="transmembrane region" description="Helical" evidence="19">
    <location>
        <begin position="137"/>
        <end position="159"/>
    </location>
</feature>
<dbReference type="InterPro" id="IPR023298">
    <property type="entry name" value="ATPase_P-typ_TM_dom_sf"/>
</dbReference>
<accession>A0A9X3FM80</accession>
<name>A0A9X3FM80_9LACT</name>
<evidence type="ECO:0000313" key="22">
    <source>
        <dbReference type="EMBL" id="MCZ0725102.1"/>
    </source>
</evidence>